<dbReference type="GO" id="GO:0005886">
    <property type="term" value="C:plasma membrane"/>
    <property type="evidence" value="ECO:0007669"/>
    <property type="project" value="TreeGrafter"/>
</dbReference>
<feature type="transmembrane region" description="Helical" evidence="3">
    <location>
        <begin position="233"/>
        <end position="256"/>
    </location>
</feature>
<evidence type="ECO:0000256" key="1">
    <source>
        <dbReference type="ARBA" id="ARBA00007357"/>
    </source>
</evidence>
<dbReference type="GO" id="GO:0004222">
    <property type="term" value="F:metalloendopeptidase activity"/>
    <property type="evidence" value="ECO:0007669"/>
    <property type="project" value="InterPro"/>
</dbReference>
<reference evidence="5" key="1">
    <citation type="journal article" date="2020" name="Cell">
        <title>Large-Scale Comparative Analyses of Tick Genomes Elucidate Their Genetic Diversity and Vector Capacities.</title>
        <authorList>
            <consortium name="Tick Genome and Microbiome Consortium (TIGMIC)"/>
            <person name="Jia N."/>
            <person name="Wang J."/>
            <person name="Shi W."/>
            <person name="Du L."/>
            <person name="Sun Y."/>
            <person name="Zhan W."/>
            <person name="Jiang J.F."/>
            <person name="Wang Q."/>
            <person name="Zhang B."/>
            <person name="Ji P."/>
            <person name="Bell-Sakyi L."/>
            <person name="Cui X.M."/>
            <person name="Yuan T.T."/>
            <person name="Jiang B.G."/>
            <person name="Yang W.F."/>
            <person name="Lam T.T."/>
            <person name="Chang Q.C."/>
            <person name="Ding S.J."/>
            <person name="Wang X.J."/>
            <person name="Zhu J.G."/>
            <person name="Ruan X.D."/>
            <person name="Zhao L."/>
            <person name="Wei J.T."/>
            <person name="Ye R.Z."/>
            <person name="Que T.C."/>
            <person name="Du C.H."/>
            <person name="Zhou Y.H."/>
            <person name="Cheng J.X."/>
            <person name="Dai P.F."/>
            <person name="Guo W.B."/>
            <person name="Han X.H."/>
            <person name="Huang E.J."/>
            <person name="Li L.F."/>
            <person name="Wei W."/>
            <person name="Gao Y.C."/>
            <person name="Liu J.Z."/>
            <person name="Shao H.Z."/>
            <person name="Wang X."/>
            <person name="Wang C.C."/>
            <person name="Yang T.C."/>
            <person name="Huo Q.B."/>
            <person name="Li W."/>
            <person name="Chen H.Y."/>
            <person name="Chen S.E."/>
            <person name="Zhou L.G."/>
            <person name="Ni X.B."/>
            <person name="Tian J.H."/>
            <person name="Sheng Y."/>
            <person name="Liu T."/>
            <person name="Pan Y.S."/>
            <person name="Xia L.Y."/>
            <person name="Li J."/>
            <person name="Zhao F."/>
            <person name="Cao W.C."/>
        </authorList>
    </citation>
    <scope>NUCLEOTIDE SEQUENCE</scope>
    <source>
        <strain evidence="5">Rmic-2018</strain>
    </source>
</reference>
<reference evidence="5" key="2">
    <citation type="submission" date="2021-09" db="EMBL/GenBank/DDBJ databases">
        <authorList>
            <person name="Jia N."/>
            <person name="Wang J."/>
            <person name="Shi W."/>
            <person name="Du L."/>
            <person name="Sun Y."/>
            <person name="Zhan W."/>
            <person name="Jiang J."/>
            <person name="Wang Q."/>
            <person name="Zhang B."/>
            <person name="Ji P."/>
            <person name="Sakyi L.B."/>
            <person name="Cui X."/>
            <person name="Yuan T."/>
            <person name="Jiang B."/>
            <person name="Yang W."/>
            <person name="Lam T.T.-Y."/>
            <person name="Chang Q."/>
            <person name="Ding S."/>
            <person name="Wang X."/>
            <person name="Zhu J."/>
            <person name="Ruan X."/>
            <person name="Zhao L."/>
            <person name="Wei J."/>
            <person name="Que T."/>
            <person name="Du C."/>
            <person name="Cheng J."/>
            <person name="Dai P."/>
            <person name="Han X."/>
            <person name="Huang E."/>
            <person name="Gao Y."/>
            <person name="Liu J."/>
            <person name="Shao H."/>
            <person name="Ye R."/>
            <person name="Li L."/>
            <person name="Wei W."/>
            <person name="Wang X."/>
            <person name="Wang C."/>
            <person name="Huo Q."/>
            <person name="Li W."/>
            <person name="Guo W."/>
            <person name="Chen H."/>
            <person name="Chen S."/>
            <person name="Zhou L."/>
            <person name="Zhou L."/>
            <person name="Ni X."/>
            <person name="Tian J."/>
            <person name="Zhou Y."/>
            <person name="Sheng Y."/>
            <person name="Liu T."/>
            <person name="Pan Y."/>
            <person name="Xia L."/>
            <person name="Li J."/>
            <person name="Zhao F."/>
            <person name="Cao W."/>
        </authorList>
    </citation>
    <scope>NUCLEOTIDE SEQUENCE</scope>
    <source>
        <strain evidence="5">Rmic-2018</strain>
        <tissue evidence="5">Larvae</tissue>
    </source>
</reference>
<dbReference type="AlphaFoldDB" id="A0A9J6EZ40"/>
<sequence length="570" mass="63927">MTTERAIMDDDEEDPTFIQIRQLPYVSLAYPPEKGMALQEYHGQAWPSSVMDRSSKARRQQEQPRQDYQSKHSGHAQASAALVERDTEQRVQERMASKDAEEWKTGRSRGALSTSCKTLVPRGASTPTEVPERQHSSATVSEANTEYNVGDNPDSLGMQDRRKPNILLFDSLVNHDKSSRSNTPVPWKFRDIGTSPFLPHSRGYMEFSRRPTVSYPESLMDVASSPRSTELDASIIVCVIVAVLLLTLLAIALFAWNKLRYDDYSAVTDSVNEDTCFNAACEMVVTLLGKSQDPSVPPCKDFYRHTCGRWYAKRSRRASYAIENRNDFHARVHHNLERLASATAFSNSSTYQMALFYSSCHRFKHEQRITPVEDVLNVLRIDVHQWLTATSFPELLATIVTECLRTGLVSVISVKRGEGQRIYVDKGEDLVSILTSYSERVAYFVKDALAALGLNRNYTLATAIVALDSTIQWFNSTAPSEYHSVVVHDLPPRGFVLAWVLGLNRGLHNRTKVDGPTPLFARRLPEIRNVMWTLSSVDLNLASVYSLLLPLAQIMSYAAPLGAQGGGWGE</sequence>
<dbReference type="Pfam" id="PF05649">
    <property type="entry name" value="Peptidase_M13_N"/>
    <property type="match status" value="1"/>
</dbReference>
<evidence type="ECO:0000259" key="4">
    <source>
        <dbReference type="Pfam" id="PF05649"/>
    </source>
</evidence>
<dbReference type="EMBL" id="JABSTU010000001">
    <property type="protein sequence ID" value="KAH8039790.1"/>
    <property type="molecule type" value="Genomic_DNA"/>
</dbReference>
<evidence type="ECO:0000313" key="6">
    <source>
        <dbReference type="Proteomes" id="UP000821866"/>
    </source>
</evidence>
<dbReference type="Gene3D" id="3.40.390.10">
    <property type="entry name" value="Collagenase (Catalytic Domain)"/>
    <property type="match status" value="1"/>
</dbReference>
<keyword evidence="3" id="KW-0472">Membrane</keyword>
<evidence type="ECO:0000256" key="3">
    <source>
        <dbReference type="SAM" id="Phobius"/>
    </source>
</evidence>
<keyword evidence="3" id="KW-0812">Transmembrane</keyword>
<gene>
    <name evidence="5" type="ORF">HPB51_008722</name>
</gene>
<evidence type="ECO:0000256" key="2">
    <source>
        <dbReference type="SAM" id="MobiDB-lite"/>
    </source>
</evidence>
<evidence type="ECO:0000313" key="5">
    <source>
        <dbReference type="EMBL" id="KAH8039790.1"/>
    </source>
</evidence>
<dbReference type="InterPro" id="IPR000718">
    <property type="entry name" value="Peptidase_M13"/>
</dbReference>
<dbReference type="InterPro" id="IPR008753">
    <property type="entry name" value="Peptidase_M13_N"/>
</dbReference>
<name>A0A9J6EZ40_RHIMP</name>
<feature type="compositionally biased region" description="Polar residues" evidence="2">
    <location>
        <begin position="136"/>
        <end position="147"/>
    </location>
</feature>
<dbReference type="SUPFAM" id="SSF55486">
    <property type="entry name" value="Metalloproteases ('zincins'), catalytic domain"/>
    <property type="match status" value="1"/>
</dbReference>
<dbReference type="Proteomes" id="UP000821866">
    <property type="component" value="Chromosome 1"/>
</dbReference>
<feature type="compositionally biased region" description="Basic and acidic residues" evidence="2">
    <location>
        <begin position="53"/>
        <end position="70"/>
    </location>
</feature>
<keyword evidence="6" id="KW-1185">Reference proteome</keyword>
<dbReference type="PROSITE" id="PS51885">
    <property type="entry name" value="NEPRILYSIN"/>
    <property type="match status" value="1"/>
</dbReference>
<protein>
    <recommendedName>
        <fullName evidence="4">Peptidase M13 N-terminal domain-containing protein</fullName>
    </recommendedName>
</protein>
<feature type="region of interest" description="Disordered" evidence="2">
    <location>
        <begin position="44"/>
        <end position="160"/>
    </location>
</feature>
<dbReference type="GO" id="GO:0016485">
    <property type="term" value="P:protein processing"/>
    <property type="evidence" value="ECO:0007669"/>
    <property type="project" value="TreeGrafter"/>
</dbReference>
<dbReference type="VEuPathDB" id="VectorBase:LOC119165292"/>
<organism evidence="5 6">
    <name type="scientific">Rhipicephalus microplus</name>
    <name type="common">Cattle tick</name>
    <name type="synonym">Boophilus microplus</name>
    <dbReference type="NCBI Taxonomy" id="6941"/>
    <lineage>
        <taxon>Eukaryota</taxon>
        <taxon>Metazoa</taxon>
        <taxon>Ecdysozoa</taxon>
        <taxon>Arthropoda</taxon>
        <taxon>Chelicerata</taxon>
        <taxon>Arachnida</taxon>
        <taxon>Acari</taxon>
        <taxon>Parasitiformes</taxon>
        <taxon>Ixodida</taxon>
        <taxon>Ixodoidea</taxon>
        <taxon>Ixodidae</taxon>
        <taxon>Rhipicephalinae</taxon>
        <taxon>Rhipicephalus</taxon>
        <taxon>Boophilus</taxon>
    </lineage>
</organism>
<feature type="domain" description="Peptidase M13 N-terminal" evidence="4">
    <location>
        <begin position="298"/>
        <end position="429"/>
    </location>
</feature>
<dbReference type="Gene3D" id="1.10.1380.10">
    <property type="entry name" value="Neutral endopeptidase , domain2"/>
    <property type="match status" value="1"/>
</dbReference>
<dbReference type="InterPro" id="IPR042089">
    <property type="entry name" value="Peptidase_M13_dom_2"/>
</dbReference>
<dbReference type="PANTHER" id="PTHR11733">
    <property type="entry name" value="ZINC METALLOPROTEASE FAMILY M13 NEPRILYSIN-RELATED"/>
    <property type="match status" value="1"/>
</dbReference>
<comment type="caution">
    <text evidence="5">The sequence shown here is derived from an EMBL/GenBank/DDBJ whole genome shotgun (WGS) entry which is preliminary data.</text>
</comment>
<keyword evidence="3" id="KW-1133">Transmembrane helix</keyword>
<dbReference type="PANTHER" id="PTHR11733:SF241">
    <property type="entry name" value="GH26575P-RELATED"/>
    <property type="match status" value="1"/>
</dbReference>
<dbReference type="InterPro" id="IPR024079">
    <property type="entry name" value="MetalloPept_cat_dom_sf"/>
</dbReference>
<accession>A0A9J6EZ40</accession>
<proteinExistence type="inferred from homology"/>
<comment type="similarity">
    <text evidence="1">Belongs to the peptidase M13 family.</text>
</comment>
<feature type="compositionally biased region" description="Basic and acidic residues" evidence="2">
    <location>
        <begin position="83"/>
        <end position="105"/>
    </location>
</feature>